<dbReference type="KEGG" id="gai:IMCC3135_23980"/>
<evidence type="ECO:0000313" key="2">
    <source>
        <dbReference type="EMBL" id="ASJ74865.1"/>
    </source>
</evidence>
<dbReference type="EMBL" id="CP018632">
    <property type="protein sequence ID" value="ASJ74865.1"/>
    <property type="molecule type" value="Genomic_DNA"/>
</dbReference>
<organism evidence="2 3">
    <name type="scientific">Granulosicoccus antarcticus IMCC3135</name>
    <dbReference type="NCBI Taxonomy" id="1192854"/>
    <lineage>
        <taxon>Bacteria</taxon>
        <taxon>Pseudomonadati</taxon>
        <taxon>Pseudomonadota</taxon>
        <taxon>Gammaproteobacteria</taxon>
        <taxon>Chromatiales</taxon>
        <taxon>Granulosicoccaceae</taxon>
        <taxon>Granulosicoccus</taxon>
    </lineage>
</organism>
<dbReference type="Gene3D" id="2.40.10.220">
    <property type="entry name" value="predicted glycosyltransferase like domains"/>
    <property type="match status" value="1"/>
</dbReference>
<dbReference type="GO" id="GO:0035438">
    <property type="term" value="F:cyclic-di-GMP binding"/>
    <property type="evidence" value="ECO:0007669"/>
    <property type="project" value="InterPro"/>
</dbReference>
<feature type="domain" description="PilZ" evidence="1">
    <location>
        <begin position="11"/>
        <end position="103"/>
    </location>
</feature>
<accession>A0A2Z2NWQ9</accession>
<evidence type="ECO:0000313" key="3">
    <source>
        <dbReference type="Proteomes" id="UP000250079"/>
    </source>
</evidence>
<reference evidence="2 3" key="1">
    <citation type="submission" date="2016-12" db="EMBL/GenBank/DDBJ databases">
        <authorList>
            <person name="Song W.-J."/>
            <person name="Kurnit D.M."/>
        </authorList>
    </citation>
    <scope>NUCLEOTIDE SEQUENCE [LARGE SCALE GENOMIC DNA]</scope>
    <source>
        <strain evidence="2 3">IMCC3135</strain>
    </source>
</reference>
<name>A0A2Z2NWQ9_9GAMM</name>
<dbReference type="Pfam" id="PF07238">
    <property type="entry name" value="PilZ"/>
    <property type="match status" value="1"/>
</dbReference>
<dbReference type="Proteomes" id="UP000250079">
    <property type="component" value="Chromosome"/>
</dbReference>
<dbReference type="RefSeq" id="WP_088919840.1">
    <property type="nucleotide sequence ID" value="NZ_CP018632.1"/>
</dbReference>
<dbReference type="InterPro" id="IPR009875">
    <property type="entry name" value="PilZ_domain"/>
</dbReference>
<protein>
    <recommendedName>
        <fullName evidence="1">PilZ domain-containing protein</fullName>
    </recommendedName>
</protein>
<keyword evidence="3" id="KW-1185">Reference proteome</keyword>
<dbReference type="OrthoDB" id="5296245at2"/>
<dbReference type="AlphaFoldDB" id="A0A2Z2NWQ9"/>
<gene>
    <name evidence="2" type="ORF">IMCC3135_23980</name>
</gene>
<sequence length="115" mass="12522">MTEETRKGIISFSITDRGALYSSYMSFVQNGGVFVPTARNYEIGDKVFMLLKLMDDHSISPVSGTVVWLTPPGAQGSKVAGIGVQFSEEDHGKNKSNIEQHLAATLQGDRPTQTM</sequence>
<evidence type="ECO:0000259" key="1">
    <source>
        <dbReference type="Pfam" id="PF07238"/>
    </source>
</evidence>
<proteinExistence type="predicted"/>